<evidence type="ECO:0000256" key="1">
    <source>
        <dbReference type="SAM" id="Coils"/>
    </source>
</evidence>
<dbReference type="GeneID" id="2896731"/>
<keyword evidence="1" id="KW-0175">Coiled coil</keyword>
<dbReference type="PaxDb" id="284590-Q6CXF8"/>
<evidence type="ECO:0000313" key="3">
    <source>
        <dbReference type="Proteomes" id="UP000000598"/>
    </source>
</evidence>
<name>Q6CXF8_KLULA</name>
<protein>
    <submittedName>
        <fullName evidence="2">KLLA0A08690p</fullName>
    </submittedName>
</protein>
<dbReference type="Proteomes" id="UP000000598">
    <property type="component" value="Chromosome A"/>
</dbReference>
<accession>Q6CXF8</accession>
<gene>
    <name evidence="2" type="ORF">KLLA0_A08690g</name>
</gene>
<keyword evidence="3" id="KW-1185">Reference proteome</keyword>
<feature type="coiled-coil region" evidence="1">
    <location>
        <begin position="5"/>
        <end position="43"/>
    </location>
</feature>
<dbReference type="HOGENOM" id="CLU_894475_0_0_1"/>
<dbReference type="RefSeq" id="XP_451381.1">
    <property type="nucleotide sequence ID" value="XM_451381.1"/>
</dbReference>
<dbReference type="InParanoid" id="Q6CXF8"/>
<dbReference type="AlphaFoldDB" id="Q6CXF8"/>
<evidence type="ECO:0000313" key="2">
    <source>
        <dbReference type="EMBL" id="CAH02969.1"/>
    </source>
</evidence>
<dbReference type="EMBL" id="CR382121">
    <property type="protein sequence ID" value="CAH02969.1"/>
    <property type="molecule type" value="Genomic_DNA"/>
</dbReference>
<sequence length="311" mass="35683">MTKLVACAERKRDRLKRALHESNEKLASKLHQLKLRLSREDKNNFAKVLTTRYSTHTINDDQFNTKPGDFEQSSVLFRDKKPKKRMLHWFLDFKTRTNNGVLSNDKATVNGNLKAQVYDAVMYDGTLVIENQSNPIPQFVEPIPWDISMKRETITNCDPASIVESSSIYSQRDVYLTEKSLLSVGRLSACIGKPHTFSGFLTTADRSISDVLQTNDEHILPTNITITEEEWLANIRCSNSDPLITSSFISELKENTHMLKTVNCNSHRPVLKDIIHDSETYSKYSTNSNDYQISMTNIQLEKDNNNRLLDY</sequence>
<dbReference type="KEGG" id="kla:KLLA0_A08690g"/>
<organism evidence="2 3">
    <name type="scientific">Kluyveromyces lactis (strain ATCC 8585 / CBS 2359 / DSM 70799 / NBRC 1267 / NRRL Y-1140 / WM37)</name>
    <name type="common">Yeast</name>
    <name type="synonym">Candida sphaerica</name>
    <dbReference type="NCBI Taxonomy" id="284590"/>
    <lineage>
        <taxon>Eukaryota</taxon>
        <taxon>Fungi</taxon>
        <taxon>Dikarya</taxon>
        <taxon>Ascomycota</taxon>
        <taxon>Saccharomycotina</taxon>
        <taxon>Saccharomycetes</taxon>
        <taxon>Saccharomycetales</taxon>
        <taxon>Saccharomycetaceae</taxon>
        <taxon>Kluyveromyces</taxon>
    </lineage>
</organism>
<proteinExistence type="predicted"/>
<reference evidence="2 3" key="1">
    <citation type="journal article" date="2004" name="Nature">
        <title>Genome evolution in yeasts.</title>
        <authorList>
            <consortium name="Genolevures"/>
            <person name="Dujon B."/>
            <person name="Sherman D."/>
            <person name="Fischer G."/>
            <person name="Durrens P."/>
            <person name="Casaregola S."/>
            <person name="Lafontaine I."/>
            <person name="de Montigny J."/>
            <person name="Marck C."/>
            <person name="Neuveglise C."/>
            <person name="Talla E."/>
            <person name="Goffard N."/>
            <person name="Frangeul L."/>
            <person name="Aigle M."/>
            <person name="Anthouard V."/>
            <person name="Babour A."/>
            <person name="Barbe V."/>
            <person name="Barnay S."/>
            <person name="Blanchin S."/>
            <person name="Beckerich J.M."/>
            <person name="Beyne E."/>
            <person name="Bleykasten C."/>
            <person name="Boisrame A."/>
            <person name="Boyer J."/>
            <person name="Cattolico L."/>
            <person name="Confanioleri F."/>
            <person name="de Daruvar A."/>
            <person name="Despons L."/>
            <person name="Fabre E."/>
            <person name="Fairhead C."/>
            <person name="Ferry-Dumazet H."/>
            <person name="Groppi A."/>
            <person name="Hantraye F."/>
            <person name="Hennequin C."/>
            <person name="Jauniaux N."/>
            <person name="Joyet P."/>
            <person name="Kachouri R."/>
            <person name="Kerrest A."/>
            <person name="Koszul R."/>
            <person name="Lemaire M."/>
            <person name="Lesur I."/>
            <person name="Ma L."/>
            <person name="Muller H."/>
            <person name="Nicaud J.M."/>
            <person name="Nikolski M."/>
            <person name="Oztas S."/>
            <person name="Ozier-Kalogeropoulos O."/>
            <person name="Pellenz S."/>
            <person name="Potier S."/>
            <person name="Richard G.F."/>
            <person name="Straub M.L."/>
            <person name="Suleau A."/>
            <person name="Swennene D."/>
            <person name="Tekaia F."/>
            <person name="Wesolowski-Louvel M."/>
            <person name="Westhof E."/>
            <person name="Wirth B."/>
            <person name="Zeniou-Meyer M."/>
            <person name="Zivanovic I."/>
            <person name="Bolotin-Fukuhara M."/>
            <person name="Thierry A."/>
            <person name="Bouchier C."/>
            <person name="Caudron B."/>
            <person name="Scarpelli C."/>
            <person name="Gaillardin C."/>
            <person name="Weissenbach J."/>
            <person name="Wincker P."/>
            <person name="Souciet J.L."/>
        </authorList>
    </citation>
    <scope>NUCLEOTIDE SEQUENCE [LARGE SCALE GENOMIC DNA]</scope>
    <source>
        <strain evidence="3">ATCC 8585 / CBS 2359 / DSM 70799 / NBRC 1267 / NRRL Y-1140 / WM37</strain>
    </source>
</reference>